<protein>
    <recommendedName>
        <fullName evidence="3">Thioesterase domain-containing protein</fullName>
    </recommendedName>
</protein>
<evidence type="ECO:0000256" key="2">
    <source>
        <dbReference type="ARBA" id="ARBA00022801"/>
    </source>
</evidence>
<comment type="similarity">
    <text evidence="1">Belongs to the thioesterase PaaI family.</text>
</comment>
<evidence type="ECO:0000313" key="5">
    <source>
        <dbReference type="Proteomes" id="UP000241848"/>
    </source>
</evidence>
<dbReference type="GO" id="GO:0047617">
    <property type="term" value="F:fatty acyl-CoA hydrolase activity"/>
    <property type="evidence" value="ECO:0007669"/>
    <property type="project" value="InterPro"/>
</dbReference>
<keyword evidence="2" id="KW-0378">Hydrolase</keyword>
<dbReference type="Pfam" id="PF03061">
    <property type="entry name" value="4HBT"/>
    <property type="match status" value="1"/>
</dbReference>
<feature type="domain" description="Thioesterase" evidence="3">
    <location>
        <begin position="66"/>
        <end position="138"/>
    </location>
</feature>
<organism evidence="4 5">
    <name type="scientific">Sulfobacillus acidophilus</name>
    <dbReference type="NCBI Taxonomy" id="53633"/>
    <lineage>
        <taxon>Bacteria</taxon>
        <taxon>Bacillati</taxon>
        <taxon>Bacillota</taxon>
        <taxon>Clostridia</taxon>
        <taxon>Eubacteriales</taxon>
        <taxon>Clostridiales Family XVII. Incertae Sedis</taxon>
        <taxon>Sulfobacillus</taxon>
    </lineage>
</organism>
<dbReference type="CDD" id="cd03443">
    <property type="entry name" value="PaaI_thioesterase"/>
    <property type="match status" value="1"/>
</dbReference>
<comment type="caution">
    <text evidence="4">The sequence shown here is derived from an EMBL/GenBank/DDBJ whole genome shotgun (WGS) entry which is preliminary data.</text>
</comment>
<proteinExistence type="inferred from homology"/>
<dbReference type="EMBL" id="PXYV01000007">
    <property type="protein sequence ID" value="PSR23208.1"/>
    <property type="molecule type" value="Genomic_DNA"/>
</dbReference>
<dbReference type="InterPro" id="IPR039298">
    <property type="entry name" value="ACOT13"/>
</dbReference>
<sequence>MEKEVSLRCGSLGRVGEEGRNLNKETFIRPEIFSWAGIRIVEAAEGRSRLELQVEDHHRGGAGTNAINGGIVAYLFDGLLGMAVRSVWTEDVVRHATISLNIQYQRLVNVKETLVGCGHVTKAGGTTVFAVGEVYDDWGLVAASCTGIYRLFRRPVRSPDSQ</sequence>
<dbReference type="NCBIfam" id="TIGR00369">
    <property type="entry name" value="unchar_dom_1"/>
    <property type="match status" value="1"/>
</dbReference>
<dbReference type="Proteomes" id="UP000241848">
    <property type="component" value="Unassembled WGS sequence"/>
</dbReference>
<evidence type="ECO:0000256" key="1">
    <source>
        <dbReference type="ARBA" id="ARBA00008324"/>
    </source>
</evidence>
<dbReference type="PANTHER" id="PTHR21660">
    <property type="entry name" value="THIOESTERASE SUPERFAMILY MEMBER-RELATED"/>
    <property type="match status" value="1"/>
</dbReference>
<gene>
    <name evidence="4" type="ORF">C7B45_03685</name>
</gene>
<dbReference type="InterPro" id="IPR003736">
    <property type="entry name" value="PAAI_dom"/>
</dbReference>
<name>A0A2T2WLU4_9FIRM</name>
<dbReference type="InterPro" id="IPR006683">
    <property type="entry name" value="Thioestr_dom"/>
</dbReference>
<dbReference type="PANTHER" id="PTHR21660:SF1">
    <property type="entry name" value="ACYL-COENZYME A THIOESTERASE 13"/>
    <property type="match status" value="1"/>
</dbReference>
<accession>A0A2T2WLU4</accession>
<dbReference type="Gene3D" id="3.10.129.10">
    <property type="entry name" value="Hotdog Thioesterase"/>
    <property type="match status" value="1"/>
</dbReference>
<evidence type="ECO:0000259" key="3">
    <source>
        <dbReference type="Pfam" id="PF03061"/>
    </source>
</evidence>
<dbReference type="SUPFAM" id="SSF54637">
    <property type="entry name" value="Thioesterase/thiol ester dehydrase-isomerase"/>
    <property type="match status" value="1"/>
</dbReference>
<dbReference type="InterPro" id="IPR029069">
    <property type="entry name" value="HotDog_dom_sf"/>
</dbReference>
<evidence type="ECO:0000313" key="4">
    <source>
        <dbReference type="EMBL" id="PSR23208.1"/>
    </source>
</evidence>
<dbReference type="AlphaFoldDB" id="A0A2T2WLU4"/>
<reference evidence="4 5" key="1">
    <citation type="journal article" date="2014" name="BMC Genomics">
        <title>Comparison of environmental and isolate Sulfobacillus genomes reveals diverse carbon, sulfur, nitrogen, and hydrogen metabolisms.</title>
        <authorList>
            <person name="Justice N.B."/>
            <person name="Norman A."/>
            <person name="Brown C.T."/>
            <person name="Singh A."/>
            <person name="Thomas B.C."/>
            <person name="Banfield J.F."/>
        </authorList>
    </citation>
    <scope>NUCLEOTIDE SEQUENCE [LARGE SCALE GENOMIC DNA]</scope>
    <source>
        <strain evidence="4">AMDSBA3</strain>
    </source>
</reference>